<dbReference type="InterPro" id="IPR017224">
    <property type="entry name" value="Opine_Oxase_asu/HCN_bsu"/>
</dbReference>
<dbReference type="EMBL" id="CP002481">
    <property type="protein sequence ID" value="ADW71025.1"/>
    <property type="molecule type" value="Genomic_DNA"/>
</dbReference>
<sequence length="432" mass="45345">MIWTDVLVIGAGPAGIAAATAAGENGREVIVLDDNAAPGGQIWRGGVEAPVAKPGGGEDAAKDKAIARLKRSGAELLSGYRVFDAQSSSTVQAIHQNQTDRFSYKHLVLATGARERFLPFPGWTLPGVFGAGGLQALVKGGFPVKGKRVVVAGTGPLLLAVAAHLKAYGAKVVCVAEQASVSQLAPFAASLWSHPAKVWQGVHYRATLASTPYRNGCWPVAATSNQDASALSSVTLSDGKRTWDEPCDLLACGFHLVPNTELASLLGCELEGAFVKVDEQQRTSLPEVFCAGEPTGIAGLEAALIQGEIAGLTCAGKPTSQLKKRAAAERGFGQRLEKAFALRPEVLKLATPQTIVCRCEDVPLGKISGHIGWTDAKLQTRCGMGPCQGRICGPAVEALLGWRPVSIRQPLYPVPLEVFCSEQEEPEPVSAS</sequence>
<reference evidence="4" key="1">
    <citation type="submission" date="2011-01" db="EMBL/GenBank/DDBJ databases">
        <title>Complete sequence of plasmid1 of Acidobacterium sp. MP5ACTX9.</title>
        <authorList>
            <consortium name="US DOE Joint Genome Institute"/>
            <person name="Lucas S."/>
            <person name="Copeland A."/>
            <person name="Lapidus A."/>
            <person name="Cheng J.-F."/>
            <person name="Goodwin L."/>
            <person name="Pitluck S."/>
            <person name="Teshima H."/>
            <person name="Detter J.C."/>
            <person name="Han C."/>
            <person name="Tapia R."/>
            <person name="Land M."/>
            <person name="Hauser L."/>
            <person name="Kyrpides N."/>
            <person name="Ivanova N."/>
            <person name="Ovchinnikova G."/>
            <person name="Pagani I."/>
            <person name="Rawat S.R."/>
            <person name="Mannisto M."/>
            <person name="Haggblom M.M."/>
            <person name="Woyke T."/>
        </authorList>
    </citation>
    <scope>NUCLEOTIDE SEQUENCE [LARGE SCALE GENOMIC DNA]</scope>
    <source>
        <strain evidence="4">MP5ACTX9</strain>
        <plasmid evidence="4">Plasmid pACIX901</plasmid>
    </source>
</reference>
<dbReference type="RefSeq" id="WP_013572937.1">
    <property type="nucleotide sequence ID" value="NC_015057.1"/>
</dbReference>
<dbReference type="PANTHER" id="PTHR42949">
    <property type="entry name" value="ANAEROBIC GLYCEROL-3-PHOSPHATE DEHYDROGENASE SUBUNIT B"/>
    <property type="match status" value="1"/>
</dbReference>
<keyword evidence="3" id="KW-0614">Plasmid</keyword>
<dbReference type="Gene3D" id="3.50.50.60">
    <property type="entry name" value="FAD/NAD(P)-binding domain"/>
    <property type="match status" value="2"/>
</dbReference>
<evidence type="ECO:0000259" key="2">
    <source>
        <dbReference type="Pfam" id="PF07992"/>
    </source>
</evidence>
<dbReference type="InterPro" id="IPR036188">
    <property type="entry name" value="FAD/NAD-bd_sf"/>
</dbReference>
<dbReference type="Pfam" id="PF07992">
    <property type="entry name" value="Pyr_redox_2"/>
    <property type="match status" value="1"/>
</dbReference>
<accession>E8X6E1</accession>
<name>E8X6E1_GRATM</name>
<feature type="domain" description="FAD/NAD(P)-binding" evidence="2">
    <location>
        <begin position="5"/>
        <end position="295"/>
    </location>
</feature>
<dbReference type="PRINTS" id="PR00368">
    <property type="entry name" value="FADPNR"/>
</dbReference>
<dbReference type="Proteomes" id="UP000000343">
    <property type="component" value="Plasmid pACIX901"/>
</dbReference>
<protein>
    <submittedName>
        <fullName evidence="3">FAD-dependent pyridine nucleotide-disulfide oxidoreductase</fullName>
    </submittedName>
</protein>
<proteinExistence type="predicted"/>
<gene>
    <name evidence="3" type="ordered locus">AciX9_4249</name>
</gene>
<evidence type="ECO:0000313" key="3">
    <source>
        <dbReference type="EMBL" id="ADW71025.1"/>
    </source>
</evidence>
<dbReference type="KEGG" id="acm:AciX9_4249"/>
<organism evidence="4">
    <name type="scientific">Granulicella tundricola (strain ATCC BAA-1859 / DSM 23138 / MP5ACTX9)</name>
    <dbReference type="NCBI Taxonomy" id="1198114"/>
    <lineage>
        <taxon>Bacteria</taxon>
        <taxon>Pseudomonadati</taxon>
        <taxon>Acidobacteriota</taxon>
        <taxon>Terriglobia</taxon>
        <taxon>Terriglobales</taxon>
        <taxon>Acidobacteriaceae</taxon>
        <taxon>Granulicella</taxon>
    </lineage>
</organism>
<dbReference type="HOGENOM" id="CLU_030705_1_0_0"/>
<dbReference type="InterPro" id="IPR051691">
    <property type="entry name" value="Metab_Enz_Cyan_OpOx_G3PDH"/>
</dbReference>
<dbReference type="OrthoDB" id="9776839at2"/>
<dbReference type="InterPro" id="IPR041854">
    <property type="entry name" value="BFD-like_2Fe2S-bd_dom_sf"/>
</dbReference>
<dbReference type="SUPFAM" id="SSF51905">
    <property type="entry name" value="FAD/NAD(P)-binding domain"/>
    <property type="match status" value="1"/>
</dbReference>
<dbReference type="GO" id="GO:0016491">
    <property type="term" value="F:oxidoreductase activity"/>
    <property type="evidence" value="ECO:0007669"/>
    <property type="project" value="UniProtKB-KW"/>
</dbReference>
<dbReference type="PRINTS" id="PR00469">
    <property type="entry name" value="PNDRDTASEII"/>
</dbReference>
<evidence type="ECO:0000313" key="4">
    <source>
        <dbReference type="Proteomes" id="UP000000343"/>
    </source>
</evidence>
<keyword evidence="1" id="KW-0560">Oxidoreductase</keyword>
<dbReference type="Gene3D" id="1.10.10.1100">
    <property type="entry name" value="BFD-like [2Fe-2S]-binding domain"/>
    <property type="match status" value="1"/>
</dbReference>
<dbReference type="AlphaFoldDB" id="E8X6E1"/>
<keyword evidence="4" id="KW-1185">Reference proteome</keyword>
<dbReference type="PIRSF" id="PIRSF037495">
    <property type="entry name" value="Opine_OX_OoxA/HcnB"/>
    <property type="match status" value="1"/>
</dbReference>
<dbReference type="CDD" id="cd19946">
    <property type="entry name" value="GlpA-like_Fer2_BFD-like"/>
    <property type="match status" value="1"/>
</dbReference>
<evidence type="ECO:0000256" key="1">
    <source>
        <dbReference type="ARBA" id="ARBA00023002"/>
    </source>
</evidence>
<dbReference type="PANTHER" id="PTHR42949:SF3">
    <property type="entry name" value="ANAEROBIC GLYCEROL-3-PHOSPHATE DEHYDROGENASE SUBUNIT B"/>
    <property type="match status" value="1"/>
</dbReference>
<dbReference type="InterPro" id="IPR023753">
    <property type="entry name" value="FAD/NAD-binding_dom"/>
</dbReference>
<geneLocation type="plasmid" evidence="3 4">
    <name>pACIX901</name>
</geneLocation>